<keyword evidence="2" id="KW-0808">Transferase</keyword>
<dbReference type="SUPFAM" id="SSF53756">
    <property type="entry name" value="UDP-Glycosyltransferase/glycogen phosphorylase"/>
    <property type="match status" value="1"/>
</dbReference>
<gene>
    <name evidence="2" type="primary">cpsL</name>
    <name evidence="2" type="ORF">YS71.seq-orf00014</name>
</gene>
<evidence type="ECO:0000259" key="1">
    <source>
        <dbReference type="Pfam" id="PF00534"/>
    </source>
</evidence>
<dbReference type="Gene3D" id="3.40.50.2000">
    <property type="entry name" value="Glycogen Phosphorylase B"/>
    <property type="match status" value="2"/>
</dbReference>
<sequence>MKIVFLSFLHGFGGAEKQNIALANEMAERGHSVWLVSLSVDNVCYELSTKVKYIYLKDTAKGVGRLLARYSAIKEFLSEIKPDITIHFWFQTAYLTSFMSKKVTGKIIYAERGDPSDKEYKGIMGLIRMISILDIDYFIFQSKGAQEFFNQKVQRKSKIIMNPIFINDLEFPELICRRKVIVSVGRLHEQKNQKLLIKAFADISKQLEGYDLEIYGEGPLENELRTLIQRLNLSKRIFLKGTCSEIHKKMIDASLFVLSSDYEGVPNTLLEAMALGLPVISTDCRPGGARYVINNKENGLLVPRNDRAALSNSMLWMLRNPQIAEEMGKTANNSVKEFSSEKIYDQWEECLRRIK</sequence>
<accession>A0A0F6S2U3</accession>
<dbReference type="EMBL" id="KM972276">
    <property type="protein sequence ID" value="AKE80337.1"/>
    <property type="molecule type" value="Genomic_DNA"/>
</dbReference>
<proteinExistence type="predicted"/>
<reference evidence="2" key="1">
    <citation type="journal article" date="2015" name="Appl. Environ. Microbiol.">
        <title>Eight Novel Capsular Polysaccharide Synthesis Gene Loci Identified in Nontypeable Streptococcus suis Isolates.</title>
        <authorList>
            <person name="Zheng H."/>
            <person name="Ji S."/>
            <person name="Liu Z."/>
            <person name="Lan R."/>
            <person name="Huang Y."/>
            <person name="Bai X."/>
            <person name="Gottschalk M."/>
            <person name="Xu J."/>
        </authorList>
    </citation>
    <scope>NUCLEOTIDE SEQUENCE</scope>
    <source>
        <strain evidence="2">YS71_seq</strain>
    </source>
</reference>
<feature type="domain" description="Glycosyl transferase family 1" evidence="1">
    <location>
        <begin position="177"/>
        <end position="332"/>
    </location>
</feature>
<dbReference type="InterPro" id="IPR001296">
    <property type="entry name" value="Glyco_trans_1"/>
</dbReference>
<evidence type="ECO:0000313" key="2">
    <source>
        <dbReference type="EMBL" id="AKE80337.1"/>
    </source>
</evidence>
<dbReference type="AlphaFoldDB" id="A0A0F6S2U3"/>
<dbReference type="Pfam" id="PF00534">
    <property type="entry name" value="Glycos_transf_1"/>
    <property type="match status" value="1"/>
</dbReference>
<name>A0A0F6S2U3_STRSU</name>
<dbReference type="GO" id="GO:0016757">
    <property type="term" value="F:glycosyltransferase activity"/>
    <property type="evidence" value="ECO:0007669"/>
    <property type="project" value="InterPro"/>
</dbReference>
<dbReference type="PANTHER" id="PTHR12526">
    <property type="entry name" value="GLYCOSYLTRANSFERASE"/>
    <property type="match status" value="1"/>
</dbReference>
<organism evidence="2">
    <name type="scientific">Streptococcus suis</name>
    <dbReference type="NCBI Taxonomy" id="1307"/>
    <lineage>
        <taxon>Bacteria</taxon>
        <taxon>Bacillati</taxon>
        <taxon>Bacillota</taxon>
        <taxon>Bacilli</taxon>
        <taxon>Lactobacillales</taxon>
        <taxon>Streptococcaceae</taxon>
        <taxon>Streptococcus</taxon>
    </lineage>
</organism>
<protein>
    <submittedName>
        <fullName evidence="2">Glycosyltransferase</fullName>
    </submittedName>
</protein>
<dbReference type="PANTHER" id="PTHR12526:SF630">
    <property type="entry name" value="GLYCOSYLTRANSFERASE"/>
    <property type="match status" value="1"/>
</dbReference>